<sequence length="160" mass="18177">MNYDKLSRALRYYYDKNIMSKVGLKIYIFFFFCIIDEKVHGKRYAYKFDFYGLAQACQSCSGCSTSELPVPAPVSTTTAVPAYPAGYHTSDILFPHYQQSLPKLEPEMESRYAFITPDSSETLSSPFMPAYWAHPISNPPCLYPSATYYSPTKSVHPNVT</sequence>
<dbReference type="STRING" id="51028.A0A0N4VPG5"/>
<name>A0A0N4VPG5_ENTVE</name>
<comment type="subcellular location">
    <subcellularLocation>
        <location evidence="3">Nucleus</location>
    </subcellularLocation>
</comment>
<dbReference type="WBParaSite" id="EVEC_0001289401-mRNA-1">
    <property type="protein sequence ID" value="EVEC_0001289401-mRNA-1"/>
    <property type="gene ID" value="EVEC_0001289401"/>
</dbReference>
<reference evidence="7" key="1">
    <citation type="submission" date="2017-02" db="UniProtKB">
        <authorList>
            <consortium name="WormBaseParasite"/>
        </authorList>
    </citation>
    <scope>IDENTIFICATION</scope>
</reference>
<dbReference type="EMBL" id="UXUI01013358">
    <property type="protein sequence ID" value="VDD97310.1"/>
    <property type="molecule type" value="Genomic_DNA"/>
</dbReference>
<dbReference type="PANTHER" id="PTHR11849:SF304">
    <property type="entry name" value="DNA-BINDING PROTEIN D-ETS-3"/>
    <property type="match status" value="1"/>
</dbReference>
<keyword evidence="3" id="KW-0539">Nucleus</keyword>
<dbReference type="GO" id="GO:0030154">
    <property type="term" value="P:cell differentiation"/>
    <property type="evidence" value="ECO:0007669"/>
    <property type="project" value="TreeGrafter"/>
</dbReference>
<dbReference type="PANTHER" id="PTHR11849">
    <property type="entry name" value="ETS"/>
    <property type="match status" value="1"/>
</dbReference>
<reference evidence="5 6" key="2">
    <citation type="submission" date="2018-10" db="EMBL/GenBank/DDBJ databases">
        <authorList>
            <consortium name="Pathogen Informatics"/>
        </authorList>
    </citation>
    <scope>NUCLEOTIDE SEQUENCE [LARGE SCALE GENOMIC DNA]</scope>
</reference>
<dbReference type="InterPro" id="IPR036388">
    <property type="entry name" value="WH-like_DNA-bd_sf"/>
</dbReference>
<comment type="similarity">
    <text evidence="1 3">Belongs to the ETS family.</text>
</comment>
<gene>
    <name evidence="5" type="ORF">EVEC_LOCUS12061</name>
</gene>
<evidence type="ECO:0000259" key="4">
    <source>
        <dbReference type="PROSITE" id="PS50061"/>
    </source>
</evidence>
<keyword evidence="2 3" id="KW-0238">DNA-binding</keyword>
<dbReference type="GO" id="GO:0043565">
    <property type="term" value="F:sequence-specific DNA binding"/>
    <property type="evidence" value="ECO:0007669"/>
    <property type="project" value="InterPro"/>
</dbReference>
<dbReference type="GO" id="GO:0000981">
    <property type="term" value="F:DNA-binding transcription factor activity, RNA polymerase II-specific"/>
    <property type="evidence" value="ECO:0007669"/>
    <property type="project" value="TreeGrafter"/>
</dbReference>
<dbReference type="OrthoDB" id="10067219at2759"/>
<protein>
    <submittedName>
        <fullName evidence="7">ETS domain-containing protein</fullName>
    </submittedName>
</protein>
<dbReference type="InterPro" id="IPR046328">
    <property type="entry name" value="ETS_fam"/>
</dbReference>
<dbReference type="Proteomes" id="UP000274131">
    <property type="component" value="Unassembled WGS sequence"/>
</dbReference>
<dbReference type="PROSITE" id="PS50061">
    <property type="entry name" value="ETS_DOMAIN_3"/>
    <property type="match status" value="1"/>
</dbReference>
<organism evidence="7">
    <name type="scientific">Enterobius vermicularis</name>
    <name type="common">Human pinworm</name>
    <dbReference type="NCBI Taxonomy" id="51028"/>
    <lineage>
        <taxon>Eukaryota</taxon>
        <taxon>Metazoa</taxon>
        <taxon>Ecdysozoa</taxon>
        <taxon>Nematoda</taxon>
        <taxon>Chromadorea</taxon>
        <taxon>Rhabditida</taxon>
        <taxon>Spirurina</taxon>
        <taxon>Oxyuridomorpha</taxon>
        <taxon>Oxyuroidea</taxon>
        <taxon>Oxyuridae</taxon>
        <taxon>Enterobius</taxon>
    </lineage>
</organism>
<dbReference type="AlphaFoldDB" id="A0A0N4VPG5"/>
<dbReference type="Pfam" id="PF00178">
    <property type="entry name" value="Ets"/>
    <property type="match status" value="1"/>
</dbReference>
<proteinExistence type="inferred from homology"/>
<dbReference type="InterPro" id="IPR036390">
    <property type="entry name" value="WH_DNA-bd_sf"/>
</dbReference>
<feature type="domain" description="ETS" evidence="4">
    <location>
        <begin position="1"/>
        <end position="32"/>
    </location>
</feature>
<evidence type="ECO:0000313" key="6">
    <source>
        <dbReference type="Proteomes" id="UP000274131"/>
    </source>
</evidence>
<evidence type="ECO:0000313" key="5">
    <source>
        <dbReference type="EMBL" id="VDD97310.1"/>
    </source>
</evidence>
<evidence type="ECO:0000256" key="2">
    <source>
        <dbReference type="ARBA" id="ARBA00023125"/>
    </source>
</evidence>
<keyword evidence="6" id="KW-1185">Reference proteome</keyword>
<evidence type="ECO:0000256" key="3">
    <source>
        <dbReference type="RuleBase" id="RU004019"/>
    </source>
</evidence>
<dbReference type="SUPFAM" id="SSF46785">
    <property type="entry name" value="Winged helix' DNA-binding domain"/>
    <property type="match status" value="1"/>
</dbReference>
<evidence type="ECO:0000256" key="1">
    <source>
        <dbReference type="ARBA" id="ARBA00005562"/>
    </source>
</evidence>
<dbReference type="InterPro" id="IPR000418">
    <property type="entry name" value="Ets_dom"/>
</dbReference>
<accession>A0A0N4VPG5</accession>
<dbReference type="GO" id="GO:0005634">
    <property type="term" value="C:nucleus"/>
    <property type="evidence" value="ECO:0007669"/>
    <property type="project" value="UniProtKB-SubCell"/>
</dbReference>
<evidence type="ECO:0000313" key="7">
    <source>
        <dbReference type="WBParaSite" id="EVEC_0001289401-mRNA-1"/>
    </source>
</evidence>
<dbReference type="Gene3D" id="1.10.10.10">
    <property type="entry name" value="Winged helix-like DNA-binding domain superfamily/Winged helix DNA-binding domain"/>
    <property type="match status" value="1"/>
</dbReference>